<protein>
    <recommendedName>
        <fullName evidence="8 10">Signal peptidase complex subunit 3</fullName>
    </recommendedName>
</protein>
<dbReference type="PROSITE" id="PS51257">
    <property type="entry name" value="PROKAR_LIPOPROTEIN"/>
    <property type="match status" value="1"/>
</dbReference>
<comment type="similarity">
    <text evidence="2 10">Belongs to the SPCS3 family.</text>
</comment>
<gene>
    <name evidence="11" type="ORF">EGW08_013344</name>
</gene>
<evidence type="ECO:0000313" key="12">
    <source>
        <dbReference type="Proteomes" id="UP000271974"/>
    </source>
</evidence>
<keyword evidence="12" id="KW-1185">Reference proteome</keyword>
<keyword evidence="4 10" id="KW-0256">Endoplasmic reticulum</keyword>
<comment type="caution">
    <text evidence="11">The sequence shown here is derived from an EMBL/GenBank/DDBJ whole genome shotgun (WGS) entry which is preliminary data.</text>
</comment>
<reference evidence="11 12" key="1">
    <citation type="submission" date="2019-01" db="EMBL/GenBank/DDBJ databases">
        <title>A draft genome assembly of the solar-powered sea slug Elysia chlorotica.</title>
        <authorList>
            <person name="Cai H."/>
            <person name="Li Q."/>
            <person name="Fang X."/>
            <person name="Li J."/>
            <person name="Curtis N.E."/>
            <person name="Altenburger A."/>
            <person name="Shibata T."/>
            <person name="Feng M."/>
            <person name="Maeda T."/>
            <person name="Schwartz J.A."/>
            <person name="Shigenobu S."/>
            <person name="Lundholm N."/>
            <person name="Nishiyama T."/>
            <person name="Yang H."/>
            <person name="Hasebe M."/>
            <person name="Li S."/>
            <person name="Pierce S.K."/>
            <person name="Wang J."/>
        </authorList>
    </citation>
    <scope>NUCLEOTIDE SEQUENCE [LARGE SCALE GENOMIC DNA]</scope>
    <source>
        <strain evidence="11">EC2010</strain>
        <tissue evidence="11">Whole organism of an adult</tissue>
    </source>
</reference>
<dbReference type="GO" id="GO:0006465">
    <property type="term" value="P:signal peptide processing"/>
    <property type="evidence" value="ECO:0007669"/>
    <property type="project" value="UniProtKB-UniRule"/>
</dbReference>
<dbReference type="Proteomes" id="UP000271974">
    <property type="component" value="Unassembled WGS sequence"/>
</dbReference>
<evidence type="ECO:0000256" key="8">
    <source>
        <dbReference type="ARBA" id="ARBA00029556"/>
    </source>
</evidence>
<evidence type="ECO:0000256" key="9">
    <source>
        <dbReference type="ARBA" id="ARBA00046080"/>
    </source>
</evidence>
<keyword evidence="7 10" id="KW-0472">Membrane</keyword>
<accession>A0A3S0ZJ20</accession>
<sequence length="179" mass="20499">MNSFTSRLNSLFAFTLSVMAALTFGCFLSTVLNDHLRPVQLSVGKVSVKNVPDYSADRDRSDLGFITFDLFTDLSPLYNWNVKMLFLYLTAEYKTKDHDLNQVVLWDKIVKRGENTILDFRKTNTKYYFWDYGNGLKGNENVTLSLRWNVIPNAGTLPNVKGLGSQVIRFPDQYTAGRF</sequence>
<dbReference type="GO" id="GO:0045047">
    <property type="term" value="P:protein targeting to ER"/>
    <property type="evidence" value="ECO:0007669"/>
    <property type="project" value="TreeGrafter"/>
</dbReference>
<keyword evidence="3" id="KW-0812">Transmembrane</keyword>
<dbReference type="GO" id="GO:0005787">
    <property type="term" value="C:signal peptidase complex"/>
    <property type="evidence" value="ECO:0007669"/>
    <property type="project" value="UniProtKB-UniRule"/>
</dbReference>
<evidence type="ECO:0000256" key="10">
    <source>
        <dbReference type="PIRNR" id="PIRNR016089"/>
    </source>
</evidence>
<dbReference type="PANTHER" id="PTHR12804:SF0">
    <property type="entry name" value="SIGNAL PEPTIDASE COMPLEX SUBUNIT 3"/>
    <property type="match status" value="1"/>
</dbReference>
<dbReference type="AlphaFoldDB" id="A0A3S0ZJ20"/>
<proteinExistence type="inferred from homology"/>
<evidence type="ECO:0000256" key="4">
    <source>
        <dbReference type="ARBA" id="ARBA00022824"/>
    </source>
</evidence>
<evidence type="ECO:0000256" key="5">
    <source>
        <dbReference type="ARBA" id="ARBA00022968"/>
    </source>
</evidence>
<organism evidence="11 12">
    <name type="scientific">Elysia chlorotica</name>
    <name type="common">Eastern emerald elysia</name>
    <name type="synonym">Sea slug</name>
    <dbReference type="NCBI Taxonomy" id="188477"/>
    <lineage>
        <taxon>Eukaryota</taxon>
        <taxon>Metazoa</taxon>
        <taxon>Spiralia</taxon>
        <taxon>Lophotrochozoa</taxon>
        <taxon>Mollusca</taxon>
        <taxon>Gastropoda</taxon>
        <taxon>Heterobranchia</taxon>
        <taxon>Euthyneura</taxon>
        <taxon>Panpulmonata</taxon>
        <taxon>Sacoglossa</taxon>
        <taxon>Placobranchoidea</taxon>
        <taxon>Plakobranchidae</taxon>
        <taxon>Elysia</taxon>
    </lineage>
</organism>
<dbReference type="PANTHER" id="PTHR12804">
    <property type="entry name" value="MICROSOMAL SIGNAL PEPTIDASE 23 KD SUBUNIT SPC22/23"/>
    <property type="match status" value="1"/>
</dbReference>
<evidence type="ECO:0000256" key="2">
    <source>
        <dbReference type="ARBA" id="ARBA00009289"/>
    </source>
</evidence>
<keyword evidence="6" id="KW-1133">Transmembrane helix</keyword>
<evidence type="ECO:0000256" key="6">
    <source>
        <dbReference type="ARBA" id="ARBA00022989"/>
    </source>
</evidence>
<comment type="function">
    <text evidence="9">Essential component of the signal peptidase complex (SPC) which catalyzes the cleavage of N-terminal signal sequences from nascent proteins as they are translocated into the lumen of the endoplasmic reticulum. Essential for the SPC catalytic activity, possibly by stabilizing and positioning the active center of the complex close to the lumenal surface.</text>
</comment>
<evidence type="ECO:0000256" key="3">
    <source>
        <dbReference type="ARBA" id="ARBA00022692"/>
    </source>
</evidence>
<name>A0A3S0ZJ20_ELYCH</name>
<keyword evidence="5" id="KW-0735">Signal-anchor</keyword>
<dbReference type="EMBL" id="RQTK01000483">
    <property type="protein sequence ID" value="RUS78901.1"/>
    <property type="molecule type" value="Genomic_DNA"/>
</dbReference>
<evidence type="ECO:0000313" key="11">
    <source>
        <dbReference type="EMBL" id="RUS78901.1"/>
    </source>
</evidence>
<dbReference type="OrthoDB" id="10261524at2759"/>
<comment type="subcellular location">
    <subcellularLocation>
        <location evidence="1">Endoplasmic reticulum membrane</location>
        <topology evidence="1">Single-pass type II membrane protein</topology>
    </subcellularLocation>
</comment>
<dbReference type="STRING" id="188477.A0A3S0ZJ20"/>
<evidence type="ECO:0000256" key="7">
    <source>
        <dbReference type="ARBA" id="ARBA00023136"/>
    </source>
</evidence>
<dbReference type="Pfam" id="PF04573">
    <property type="entry name" value="SPC22"/>
    <property type="match status" value="1"/>
</dbReference>
<dbReference type="PIRSF" id="PIRSF016089">
    <property type="entry name" value="SPC22"/>
    <property type="match status" value="1"/>
</dbReference>
<evidence type="ECO:0000256" key="1">
    <source>
        <dbReference type="ARBA" id="ARBA00004648"/>
    </source>
</evidence>
<dbReference type="InterPro" id="IPR007653">
    <property type="entry name" value="SPC3"/>
</dbReference>